<dbReference type="PANTHER" id="PTHR30204">
    <property type="entry name" value="REDOX-CYCLING DRUG-SENSING TRANSCRIPTIONAL ACTIVATOR SOXR"/>
    <property type="match status" value="1"/>
</dbReference>
<proteinExistence type="predicted"/>
<dbReference type="GO" id="GO:0003700">
    <property type="term" value="F:DNA-binding transcription factor activity"/>
    <property type="evidence" value="ECO:0007669"/>
    <property type="project" value="InterPro"/>
</dbReference>
<dbReference type="InterPro" id="IPR009061">
    <property type="entry name" value="DNA-bd_dom_put_sf"/>
</dbReference>
<protein>
    <submittedName>
        <fullName evidence="3">MerR family transcriptional regulator</fullName>
    </submittedName>
</protein>
<feature type="domain" description="HTH merR-type" evidence="2">
    <location>
        <begin position="16"/>
        <end position="86"/>
    </location>
</feature>
<evidence type="ECO:0000259" key="2">
    <source>
        <dbReference type="PROSITE" id="PS50937"/>
    </source>
</evidence>
<dbReference type="InterPro" id="IPR000551">
    <property type="entry name" value="MerR-type_HTH_dom"/>
</dbReference>
<keyword evidence="4" id="KW-1185">Reference proteome</keyword>
<dbReference type="GO" id="GO:0003677">
    <property type="term" value="F:DNA binding"/>
    <property type="evidence" value="ECO:0007669"/>
    <property type="project" value="UniProtKB-KW"/>
</dbReference>
<dbReference type="Gene3D" id="1.10.1660.10">
    <property type="match status" value="1"/>
</dbReference>
<reference evidence="3 4" key="1">
    <citation type="submission" date="2020-05" db="EMBL/GenBank/DDBJ databases">
        <title>Complete genome of Desulfobulbus oligotrophicus.</title>
        <authorList>
            <person name="Podar M."/>
        </authorList>
    </citation>
    <scope>NUCLEOTIDE SEQUENCE [LARGE SCALE GENOMIC DNA]</scope>
    <source>
        <strain evidence="3 4">Prop6</strain>
    </source>
</reference>
<accession>A0A7T6ARD7</accession>
<dbReference type="Pfam" id="PF13411">
    <property type="entry name" value="MerR_1"/>
    <property type="match status" value="1"/>
</dbReference>
<evidence type="ECO:0000313" key="3">
    <source>
        <dbReference type="EMBL" id="QQG66423.1"/>
    </source>
</evidence>
<dbReference type="EMBL" id="CP054140">
    <property type="protein sequence ID" value="QQG66423.1"/>
    <property type="molecule type" value="Genomic_DNA"/>
</dbReference>
<dbReference type="Proteomes" id="UP000596092">
    <property type="component" value="Chromosome"/>
</dbReference>
<dbReference type="InterPro" id="IPR047057">
    <property type="entry name" value="MerR_fam"/>
</dbReference>
<keyword evidence="1" id="KW-0238">DNA-binding</keyword>
<evidence type="ECO:0000256" key="1">
    <source>
        <dbReference type="ARBA" id="ARBA00023125"/>
    </source>
</evidence>
<dbReference type="RefSeq" id="WP_199262579.1">
    <property type="nucleotide sequence ID" value="NZ_CP054140.1"/>
</dbReference>
<dbReference type="SUPFAM" id="SSF46955">
    <property type="entry name" value="Putative DNA-binding domain"/>
    <property type="match status" value="1"/>
</dbReference>
<dbReference type="KEGG" id="dog:HP555_11370"/>
<name>A0A7T6ARD7_9BACT</name>
<dbReference type="AlphaFoldDB" id="A0A7T6ARD7"/>
<dbReference type="PANTHER" id="PTHR30204:SF15">
    <property type="entry name" value="BLL5018 PROTEIN"/>
    <property type="match status" value="1"/>
</dbReference>
<dbReference type="SMART" id="SM00422">
    <property type="entry name" value="HTH_MERR"/>
    <property type="match status" value="1"/>
</dbReference>
<dbReference type="PROSITE" id="PS50937">
    <property type="entry name" value="HTH_MERR_2"/>
    <property type="match status" value="1"/>
</dbReference>
<organism evidence="3 4">
    <name type="scientific">Desulfobulbus oligotrophicus</name>
    <dbReference type="NCBI Taxonomy" id="1909699"/>
    <lineage>
        <taxon>Bacteria</taxon>
        <taxon>Pseudomonadati</taxon>
        <taxon>Thermodesulfobacteriota</taxon>
        <taxon>Desulfobulbia</taxon>
        <taxon>Desulfobulbales</taxon>
        <taxon>Desulfobulbaceae</taxon>
        <taxon>Desulfobulbus</taxon>
    </lineage>
</organism>
<sequence>MKHETQSFPNIPDKIYFRIGEVSQLVGVDTHVLRYWESEFSLIKPFRGPSKQRLYRRRDVKNLLRIKYLLHEEGYTISGARKYIKRLTDRGYDLAKMSWGDPDSTPDTLLFEIKQELQVILEKLERGKKTDS</sequence>
<evidence type="ECO:0000313" key="4">
    <source>
        <dbReference type="Proteomes" id="UP000596092"/>
    </source>
</evidence>
<gene>
    <name evidence="3" type="ORF">HP555_11370</name>
</gene>
<dbReference type="CDD" id="cd04765">
    <property type="entry name" value="HTH_MlrA-like_sg2"/>
    <property type="match status" value="1"/>
</dbReference>